<reference evidence="1 3" key="1">
    <citation type="journal article" date="2014" name="Nat. Genet.">
        <title>Genome and transcriptome of the porcine whipworm Trichuris suis.</title>
        <authorList>
            <person name="Jex A.R."/>
            <person name="Nejsum P."/>
            <person name="Schwarz E.M."/>
            <person name="Hu L."/>
            <person name="Young N.D."/>
            <person name="Hall R.S."/>
            <person name="Korhonen P.K."/>
            <person name="Liao S."/>
            <person name="Thamsborg S."/>
            <person name="Xia J."/>
            <person name="Xu P."/>
            <person name="Wang S."/>
            <person name="Scheerlinck J.P."/>
            <person name="Hofmann A."/>
            <person name="Sternberg P.W."/>
            <person name="Wang J."/>
            <person name="Gasser R.B."/>
        </authorList>
    </citation>
    <scope>NUCLEOTIDE SEQUENCE [LARGE SCALE GENOMIC DNA]</scope>
    <source>
        <strain evidence="2">DCEP-RM93F</strain>
        <strain evidence="1">DCEP-RM93M</strain>
    </source>
</reference>
<keyword evidence="3" id="KW-1185">Reference proteome</keyword>
<organism evidence="1 3">
    <name type="scientific">Trichuris suis</name>
    <name type="common">pig whipworm</name>
    <dbReference type="NCBI Taxonomy" id="68888"/>
    <lineage>
        <taxon>Eukaryota</taxon>
        <taxon>Metazoa</taxon>
        <taxon>Ecdysozoa</taxon>
        <taxon>Nematoda</taxon>
        <taxon>Enoplea</taxon>
        <taxon>Dorylaimia</taxon>
        <taxon>Trichinellida</taxon>
        <taxon>Trichuridae</taxon>
        <taxon>Trichuris</taxon>
    </lineage>
</organism>
<dbReference type="EMBL" id="KL363213">
    <property type="protein sequence ID" value="KFD53779.1"/>
    <property type="molecule type" value="Genomic_DNA"/>
</dbReference>
<accession>A0A085M983</accession>
<evidence type="ECO:0000313" key="2">
    <source>
        <dbReference type="EMBL" id="KFD71575.1"/>
    </source>
</evidence>
<name>A0A085M983_9BILA</name>
<sequence length="86" mass="9464">MVSQPSNLGVQPEALIHRPPKYSKLGQASSLHANIDAISQELSSLLDSTLYIVNGEVRFAYLWTIGKEGYRNVCTLPSSKEASRDD</sequence>
<gene>
    <name evidence="1" type="ORF">M513_05285</name>
    <name evidence="2" type="ORF">M514_05285</name>
</gene>
<dbReference type="Proteomes" id="UP000030764">
    <property type="component" value="Unassembled WGS sequence"/>
</dbReference>
<evidence type="ECO:0000313" key="1">
    <source>
        <dbReference type="EMBL" id="KFD53779.1"/>
    </source>
</evidence>
<protein>
    <submittedName>
        <fullName evidence="1">Uncharacterized protein</fullName>
    </submittedName>
</protein>
<evidence type="ECO:0000313" key="3">
    <source>
        <dbReference type="Proteomes" id="UP000030764"/>
    </source>
</evidence>
<dbReference type="AlphaFoldDB" id="A0A085M983"/>
<dbReference type="Proteomes" id="UP000030758">
    <property type="component" value="Unassembled WGS sequence"/>
</dbReference>
<proteinExistence type="predicted"/>
<dbReference type="EMBL" id="KL367481">
    <property type="protein sequence ID" value="KFD71575.1"/>
    <property type="molecule type" value="Genomic_DNA"/>
</dbReference>